<dbReference type="InterPro" id="IPR003034">
    <property type="entry name" value="SAP_dom"/>
</dbReference>
<evidence type="ECO:0000313" key="3">
    <source>
        <dbReference type="Proteomes" id="UP001595075"/>
    </source>
</evidence>
<proteinExistence type="predicted"/>
<dbReference type="Proteomes" id="UP001595075">
    <property type="component" value="Unassembled WGS sequence"/>
</dbReference>
<dbReference type="Pfam" id="PF02037">
    <property type="entry name" value="SAP"/>
    <property type="match status" value="1"/>
</dbReference>
<accession>A0ABR4CV41</accession>
<dbReference type="Gene3D" id="1.10.720.30">
    <property type="entry name" value="SAP domain"/>
    <property type="match status" value="1"/>
</dbReference>
<organism evidence="2 3">
    <name type="scientific">Oculimacula yallundae</name>
    <dbReference type="NCBI Taxonomy" id="86028"/>
    <lineage>
        <taxon>Eukaryota</taxon>
        <taxon>Fungi</taxon>
        <taxon>Dikarya</taxon>
        <taxon>Ascomycota</taxon>
        <taxon>Pezizomycotina</taxon>
        <taxon>Leotiomycetes</taxon>
        <taxon>Helotiales</taxon>
        <taxon>Ploettnerulaceae</taxon>
        <taxon>Oculimacula</taxon>
    </lineage>
</organism>
<dbReference type="InterPro" id="IPR036361">
    <property type="entry name" value="SAP_dom_sf"/>
</dbReference>
<reference evidence="2 3" key="1">
    <citation type="journal article" date="2024" name="Commun. Biol.">
        <title>Comparative genomic analysis of thermophilic fungi reveals convergent evolutionary adaptations and gene losses.</title>
        <authorList>
            <person name="Steindorff A.S."/>
            <person name="Aguilar-Pontes M.V."/>
            <person name="Robinson A.J."/>
            <person name="Andreopoulos B."/>
            <person name="LaButti K."/>
            <person name="Kuo A."/>
            <person name="Mondo S."/>
            <person name="Riley R."/>
            <person name="Otillar R."/>
            <person name="Haridas S."/>
            <person name="Lipzen A."/>
            <person name="Grimwood J."/>
            <person name="Schmutz J."/>
            <person name="Clum A."/>
            <person name="Reid I.D."/>
            <person name="Moisan M.C."/>
            <person name="Butler G."/>
            <person name="Nguyen T.T.M."/>
            <person name="Dewar K."/>
            <person name="Conant G."/>
            <person name="Drula E."/>
            <person name="Henrissat B."/>
            <person name="Hansel C."/>
            <person name="Singer S."/>
            <person name="Hutchinson M.I."/>
            <person name="de Vries R.P."/>
            <person name="Natvig D.O."/>
            <person name="Powell A.J."/>
            <person name="Tsang A."/>
            <person name="Grigoriev I.V."/>
        </authorList>
    </citation>
    <scope>NUCLEOTIDE SEQUENCE [LARGE SCALE GENOMIC DNA]</scope>
    <source>
        <strain evidence="2 3">CBS 494.80</strain>
    </source>
</reference>
<evidence type="ECO:0000259" key="1">
    <source>
        <dbReference type="PROSITE" id="PS50800"/>
    </source>
</evidence>
<comment type="caution">
    <text evidence="2">The sequence shown here is derived from an EMBL/GenBank/DDBJ whole genome shotgun (WGS) entry which is preliminary data.</text>
</comment>
<gene>
    <name evidence="2" type="ORF">VTL71DRAFT_11046</name>
</gene>
<dbReference type="SUPFAM" id="SSF68906">
    <property type="entry name" value="SAP domain"/>
    <property type="match status" value="1"/>
</dbReference>
<protein>
    <recommendedName>
        <fullName evidence="1">SAP domain-containing protein</fullName>
    </recommendedName>
</protein>
<name>A0ABR4CV41_9HELO</name>
<sequence>MSRVTPPVTKLVHAARNISSSATASRPSGLLDAQSRASRYLPRNLKDLRAECSKRQLNANGNKIELVDRLAAHDIIHSQSFHTTSQHRPTAPVTKTIPLMQGFRTSSPKSAPHDTSTMDFVFFPAFQPAEPLNPFQKLRVPLLPDNYNPDRSPESGHALESLDQGVSKPEISIVASHPENVAPAAMSEVVGNDGLDVDIGQLSDMFSTLVPHAEGSKEPGVISELFGSLMDDILGPKDKSPKAAV</sequence>
<evidence type="ECO:0000313" key="2">
    <source>
        <dbReference type="EMBL" id="KAL2073720.1"/>
    </source>
</evidence>
<feature type="domain" description="SAP" evidence="1">
    <location>
        <begin position="40"/>
        <end position="74"/>
    </location>
</feature>
<dbReference type="EMBL" id="JAZHXI010000003">
    <property type="protein sequence ID" value="KAL2073720.1"/>
    <property type="molecule type" value="Genomic_DNA"/>
</dbReference>
<dbReference type="PROSITE" id="PS50800">
    <property type="entry name" value="SAP"/>
    <property type="match status" value="1"/>
</dbReference>
<keyword evidence="3" id="KW-1185">Reference proteome</keyword>